<evidence type="ECO:0000256" key="2">
    <source>
        <dbReference type="ARBA" id="ARBA00022737"/>
    </source>
</evidence>
<feature type="non-terminal residue" evidence="5">
    <location>
        <position position="185"/>
    </location>
</feature>
<organism evidence="5 6">
    <name type="scientific">Bonamia ostreae</name>
    <dbReference type="NCBI Taxonomy" id="126728"/>
    <lineage>
        <taxon>Eukaryota</taxon>
        <taxon>Sar</taxon>
        <taxon>Rhizaria</taxon>
        <taxon>Endomyxa</taxon>
        <taxon>Ascetosporea</taxon>
        <taxon>Haplosporida</taxon>
        <taxon>Bonamia</taxon>
    </lineage>
</organism>
<keyword evidence="1 3" id="KW-0853">WD repeat</keyword>
<dbReference type="SMART" id="SM00320">
    <property type="entry name" value="WD40"/>
    <property type="match status" value="2"/>
</dbReference>
<dbReference type="SUPFAM" id="SSF50978">
    <property type="entry name" value="WD40 repeat-like"/>
    <property type="match status" value="1"/>
</dbReference>
<evidence type="ECO:0000256" key="4">
    <source>
        <dbReference type="SAM" id="MobiDB-lite"/>
    </source>
</evidence>
<dbReference type="EMBL" id="JBDODL010005292">
    <property type="protein sequence ID" value="MES1923248.1"/>
    <property type="molecule type" value="Genomic_DNA"/>
</dbReference>
<keyword evidence="6" id="KW-1185">Reference proteome</keyword>
<dbReference type="InterPro" id="IPR001680">
    <property type="entry name" value="WD40_rpt"/>
</dbReference>
<dbReference type="InterPro" id="IPR036322">
    <property type="entry name" value="WD40_repeat_dom_sf"/>
</dbReference>
<proteinExistence type="predicted"/>
<feature type="repeat" description="WD" evidence="3">
    <location>
        <begin position="112"/>
        <end position="154"/>
    </location>
</feature>
<evidence type="ECO:0000256" key="1">
    <source>
        <dbReference type="ARBA" id="ARBA00022574"/>
    </source>
</evidence>
<name>A0ABV2AUA8_9EUKA</name>
<sequence>IDGFKGPWAKFEEDEEELAEMNAKQKRLKELFQQREKAKNKKSNENKQPSEPDNKTNEKSEKTEDSNFKETTVFEYTEERDYLGRTYMFCPHEFRGEKNQRCFVPNKKIHTWTGHTDAVTKISWFPKTGHLLLSASMDNSVKIWDVNSHRRCLRTVTGHQMGIRDLSLNRDGTKFITVSFDQWIK</sequence>
<dbReference type="InterPro" id="IPR032847">
    <property type="entry name" value="PRPF17"/>
</dbReference>
<dbReference type="PANTHER" id="PTHR43979:SF1">
    <property type="entry name" value="PRE-MRNA-PROCESSING FACTOR 17"/>
    <property type="match status" value="1"/>
</dbReference>
<feature type="region of interest" description="Disordered" evidence="4">
    <location>
        <begin position="21"/>
        <end position="67"/>
    </location>
</feature>
<dbReference type="PROSITE" id="PS50082">
    <property type="entry name" value="WD_REPEATS_2"/>
    <property type="match status" value="1"/>
</dbReference>
<dbReference type="Proteomes" id="UP001439008">
    <property type="component" value="Unassembled WGS sequence"/>
</dbReference>
<dbReference type="Pfam" id="PF00400">
    <property type="entry name" value="WD40"/>
    <property type="match status" value="2"/>
</dbReference>
<dbReference type="PROSITE" id="PS00678">
    <property type="entry name" value="WD_REPEATS_1"/>
    <property type="match status" value="1"/>
</dbReference>
<protein>
    <submittedName>
        <fullName evidence="5">Uncharacterized protein</fullName>
    </submittedName>
</protein>
<dbReference type="PROSITE" id="PS50294">
    <property type="entry name" value="WD_REPEATS_REGION"/>
    <property type="match status" value="1"/>
</dbReference>
<gene>
    <name evidence="5" type="ORF">MHBO_004793</name>
</gene>
<evidence type="ECO:0000313" key="6">
    <source>
        <dbReference type="Proteomes" id="UP001439008"/>
    </source>
</evidence>
<feature type="non-terminal residue" evidence="5">
    <location>
        <position position="1"/>
    </location>
</feature>
<evidence type="ECO:0000313" key="5">
    <source>
        <dbReference type="EMBL" id="MES1923248.1"/>
    </source>
</evidence>
<accession>A0ABV2AUA8</accession>
<dbReference type="InterPro" id="IPR019775">
    <property type="entry name" value="WD40_repeat_CS"/>
</dbReference>
<reference evidence="5 6" key="1">
    <citation type="journal article" date="2024" name="BMC Biol.">
        <title>Comparative genomics of Ascetosporea gives new insight into the evolutionary basis for animal parasitism in Rhizaria.</title>
        <authorList>
            <person name="Hiltunen Thoren M."/>
            <person name="Onut-Brannstrom I."/>
            <person name="Alfjorden A."/>
            <person name="Peckova H."/>
            <person name="Swords F."/>
            <person name="Hooper C."/>
            <person name="Holzer A.S."/>
            <person name="Bass D."/>
            <person name="Burki F."/>
        </authorList>
    </citation>
    <scope>NUCLEOTIDE SEQUENCE [LARGE SCALE GENOMIC DNA]</scope>
    <source>
        <strain evidence="5">20-A016</strain>
    </source>
</reference>
<dbReference type="PANTHER" id="PTHR43979">
    <property type="entry name" value="PRE-MRNA-PROCESSING FACTOR 17"/>
    <property type="match status" value="1"/>
</dbReference>
<keyword evidence="2" id="KW-0677">Repeat</keyword>
<comment type="caution">
    <text evidence="5">The sequence shown here is derived from an EMBL/GenBank/DDBJ whole genome shotgun (WGS) entry which is preliminary data.</text>
</comment>
<feature type="compositionally biased region" description="Basic and acidic residues" evidence="4">
    <location>
        <begin position="28"/>
        <end position="67"/>
    </location>
</feature>
<dbReference type="InterPro" id="IPR015943">
    <property type="entry name" value="WD40/YVTN_repeat-like_dom_sf"/>
</dbReference>
<dbReference type="Gene3D" id="2.130.10.10">
    <property type="entry name" value="YVTN repeat-like/Quinoprotein amine dehydrogenase"/>
    <property type="match status" value="1"/>
</dbReference>
<evidence type="ECO:0000256" key="3">
    <source>
        <dbReference type="PROSITE-ProRule" id="PRU00221"/>
    </source>
</evidence>